<comment type="caution">
    <text evidence="3">The sequence shown here is derived from an EMBL/GenBank/DDBJ whole genome shotgun (WGS) entry which is preliminary data.</text>
</comment>
<dbReference type="PANTHER" id="PTHR43249">
    <property type="entry name" value="UDP-N-ACETYL-2-AMINO-2-DEOXY-D-GLUCURONATE OXIDASE"/>
    <property type="match status" value="1"/>
</dbReference>
<dbReference type="SUPFAM" id="SSF55347">
    <property type="entry name" value="Glyceraldehyde-3-phosphate dehydrogenase-like, C-terminal domain"/>
    <property type="match status" value="1"/>
</dbReference>
<dbReference type="Gene3D" id="3.40.50.720">
    <property type="entry name" value="NAD(P)-binding Rossmann-like Domain"/>
    <property type="match status" value="1"/>
</dbReference>
<dbReference type="EMBL" id="DSVL01000378">
    <property type="protein sequence ID" value="HFH30276.1"/>
    <property type="molecule type" value="Genomic_DNA"/>
</dbReference>
<accession>A0A7C3EB67</accession>
<protein>
    <submittedName>
        <fullName evidence="3">Gfo/Idh/MocA family oxidoreductase</fullName>
    </submittedName>
</protein>
<dbReference type="AlphaFoldDB" id="A0A7C3EB67"/>
<dbReference type="Gene3D" id="3.30.360.10">
    <property type="entry name" value="Dihydrodipicolinate Reductase, domain 2"/>
    <property type="match status" value="1"/>
</dbReference>
<sequence length="357" mass="39500">MKKVRFGILTYGKVAHLHAQALQSIPELELVAVWGRNKEKRDHFAATYGIKAFDDISDMIHSAQVDAVLVASPHPQHTQHSLEALEAGAHVLIEKPMALHTADCDRIIETAARLHRKVGVISQRRWYPAVQRIREAIDRGKLGKPMIGQVTMLGWRDESYYRSDPWRGSWGGEGGGVLVNQAPHQLDLLQWFMGPVIEVFAYWDNINHPYIEVEDTALALVRFASGGMANILVSNSQKPGIYAKVHVHGTSGASVGVQTDGGAMFVAGLSKITEPPSNDIWTIPGEEANLVNWKAQDEALFKSIDGTTYFHGLQFKDFADAILDDRPPLVDGMEGRKTASLIEAIYQSGKEHRPISL</sequence>
<gene>
    <name evidence="3" type="ORF">ENS59_12355</name>
</gene>
<organism evidence="3">
    <name type="scientific">Gracilinema caldarium</name>
    <dbReference type="NCBI Taxonomy" id="215591"/>
    <lineage>
        <taxon>Bacteria</taxon>
        <taxon>Pseudomonadati</taxon>
        <taxon>Spirochaetota</taxon>
        <taxon>Spirochaetia</taxon>
        <taxon>Spirochaetales</taxon>
        <taxon>Breznakiellaceae</taxon>
        <taxon>Gracilinema</taxon>
    </lineage>
</organism>
<name>A0A7C3EB67_9SPIR</name>
<dbReference type="Pfam" id="PF22725">
    <property type="entry name" value="GFO_IDH_MocA_C3"/>
    <property type="match status" value="1"/>
</dbReference>
<dbReference type="InterPro" id="IPR055170">
    <property type="entry name" value="GFO_IDH_MocA-like_dom"/>
</dbReference>
<feature type="domain" description="Gfo/Idh/MocA-like oxidoreductase N-terminal" evidence="1">
    <location>
        <begin position="5"/>
        <end position="120"/>
    </location>
</feature>
<dbReference type="InterPro" id="IPR052515">
    <property type="entry name" value="Gfo/Idh/MocA_Oxidoreductase"/>
</dbReference>
<dbReference type="Pfam" id="PF01408">
    <property type="entry name" value="GFO_IDH_MocA"/>
    <property type="match status" value="1"/>
</dbReference>
<dbReference type="InterPro" id="IPR036291">
    <property type="entry name" value="NAD(P)-bd_dom_sf"/>
</dbReference>
<dbReference type="PANTHER" id="PTHR43249:SF1">
    <property type="entry name" value="D-GLUCOSIDE 3-DEHYDROGENASE"/>
    <property type="match status" value="1"/>
</dbReference>
<evidence type="ECO:0000259" key="2">
    <source>
        <dbReference type="Pfam" id="PF22725"/>
    </source>
</evidence>
<evidence type="ECO:0000259" key="1">
    <source>
        <dbReference type="Pfam" id="PF01408"/>
    </source>
</evidence>
<evidence type="ECO:0000313" key="3">
    <source>
        <dbReference type="EMBL" id="HFH30276.1"/>
    </source>
</evidence>
<feature type="domain" description="GFO/IDH/MocA-like oxidoreductase" evidence="2">
    <location>
        <begin position="130"/>
        <end position="253"/>
    </location>
</feature>
<dbReference type="GO" id="GO:0000166">
    <property type="term" value="F:nucleotide binding"/>
    <property type="evidence" value="ECO:0007669"/>
    <property type="project" value="InterPro"/>
</dbReference>
<proteinExistence type="predicted"/>
<reference evidence="3" key="1">
    <citation type="journal article" date="2020" name="mSystems">
        <title>Genome- and Community-Level Interaction Insights into Carbon Utilization and Element Cycling Functions of Hydrothermarchaeota in Hydrothermal Sediment.</title>
        <authorList>
            <person name="Zhou Z."/>
            <person name="Liu Y."/>
            <person name="Xu W."/>
            <person name="Pan J."/>
            <person name="Luo Z.H."/>
            <person name="Li M."/>
        </authorList>
    </citation>
    <scope>NUCLEOTIDE SEQUENCE [LARGE SCALE GENOMIC DNA]</scope>
    <source>
        <strain evidence="3">SpSt-503</strain>
    </source>
</reference>
<dbReference type="SUPFAM" id="SSF51735">
    <property type="entry name" value="NAD(P)-binding Rossmann-fold domains"/>
    <property type="match status" value="1"/>
</dbReference>
<dbReference type="InterPro" id="IPR000683">
    <property type="entry name" value="Gfo/Idh/MocA-like_OxRdtase_N"/>
</dbReference>